<evidence type="ECO:0000313" key="1">
    <source>
        <dbReference type="EMBL" id="SDD34162.1"/>
    </source>
</evidence>
<organism evidence="1 2">
    <name type="scientific">Prauserella marina</name>
    <dbReference type="NCBI Taxonomy" id="530584"/>
    <lineage>
        <taxon>Bacteria</taxon>
        <taxon>Bacillati</taxon>
        <taxon>Actinomycetota</taxon>
        <taxon>Actinomycetes</taxon>
        <taxon>Pseudonocardiales</taxon>
        <taxon>Pseudonocardiaceae</taxon>
        <taxon>Prauserella</taxon>
    </lineage>
</organism>
<evidence type="ECO:0000313" key="2">
    <source>
        <dbReference type="Proteomes" id="UP000199494"/>
    </source>
</evidence>
<reference evidence="1 2" key="1">
    <citation type="submission" date="2016-10" db="EMBL/GenBank/DDBJ databases">
        <authorList>
            <person name="de Groot N.N."/>
        </authorList>
    </citation>
    <scope>NUCLEOTIDE SEQUENCE [LARGE SCALE GENOMIC DNA]</scope>
    <source>
        <strain evidence="1 2">CGMCC 4.5506</strain>
    </source>
</reference>
<dbReference type="EMBL" id="FMZE01000007">
    <property type="protein sequence ID" value="SDD34162.1"/>
    <property type="molecule type" value="Genomic_DNA"/>
</dbReference>
<keyword evidence="2" id="KW-1185">Reference proteome</keyword>
<name>A0A1G6TYC1_9PSEU</name>
<dbReference type="AlphaFoldDB" id="A0A1G6TYC1"/>
<protein>
    <submittedName>
        <fullName evidence="1">Uncharacterized protein</fullName>
    </submittedName>
</protein>
<dbReference type="Proteomes" id="UP000199494">
    <property type="component" value="Unassembled WGS sequence"/>
</dbReference>
<accession>A0A1G6TYC1</accession>
<dbReference type="STRING" id="530584.SAMN05421630_107370"/>
<proteinExistence type="predicted"/>
<sequence length="574" mass="61236">MGEAPADESAAPEPSGEKRRRGALALPIASVAAGTAAIGAHGALYGHWIIDDAAITFAYARSFADGLGPVVQAGAEPVEGFSNPTWTVLLTLGKWLGLFDRGTIFGIPDYVLFPKALALLLCAGILAACHLAASKVMRRPWLATLGVGAVLALTPSFVIWIFSGLENPLYALIIVWQAVLLFRAVLDDRLLSMRLALAVGGLAALAALTRPEGLIYAGVYPLVVLGRLNKQILGSSIKHVLVSTAAFGVPVGAYFLWRHAEFGRWLSSPSIAKRQGIPALEDLTRPGELIAYAGAPAALLAVVFIGMAVARPSPLRRGLLTLLVPLGLAVIAYAVLEPDWMAQFRFATPIWVLGALTSVLAAGAAFRNARFRGRVWLTIGLTAAMLPTTASFANAASEFRQVPDISACYVADRFGRVFNGYADVLGLREGSLLIPDLGGSSLTSRLHLVDMAGLTNHRFADLVGDHDKVGQGNYVFETVKPTFIHSRQPWSSGNGLGFDPRLDRDYYPVHFDPFQGAPNGDWVRKDAIPSQEKLAELRAYAASTALEVERGEGAWPRRACGDTLRPGQTVVGDG</sequence>
<gene>
    <name evidence="1" type="ORF">SAMN05421630_107370</name>
</gene>